<evidence type="ECO:0000313" key="2">
    <source>
        <dbReference type="EMBL" id="KAB1982865.1"/>
    </source>
</evidence>
<feature type="region of interest" description="Disordered" evidence="1">
    <location>
        <begin position="195"/>
        <end position="216"/>
    </location>
</feature>
<accession>A0A7J5DAS4</accession>
<evidence type="ECO:0000313" key="3">
    <source>
        <dbReference type="Proteomes" id="UP000442990"/>
    </source>
</evidence>
<gene>
    <name evidence="2" type="ORF">F8144_30195</name>
</gene>
<feature type="compositionally biased region" description="Low complexity" evidence="1">
    <location>
        <begin position="195"/>
        <end position="207"/>
    </location>
</feature>
<organism evidence="2 3">
    <name type="scientific">Streptomyces triticiradicis</name>
    <dbReference type="NCBI Taxonomy" id="2651189"/>
    <lineage>
        <taxon>Bacteria</taxon>
        <taxon>Bacillati</taxon>
        <taxon>Actinomycetota</taxon>
        <taxon>Actinomycetes</taxon>
        <taxon>Kitasatosporales</taxon>
        <taxon>Streptomycetaceae</taxon>
        <taxon>Streptomyces</taxon>
    </lineage>
</organism>
<proteinExistence type="predicted"/>
<dbReference type="Proteomes" id="UP000442990">
    <property type="component" value="Unassembled WGS sequence"/>
</dbReference>
<comment type="caution">
    <text evidence="2">The sequence shown here is derived from an EMBL/GenBank/DDBJ whole genome shotgun (WGS) entry which is preliminary data.</text>
</comment>
<protein>
    <submittedName>
        <fullName evidence="2">Uncharacterized protein</fullName>
    </submittedName>
</protein>
<name>A0A7J5DAS4_9ACTN</name>
<evidence type="ECO:0000256" key="1">
    <source>
        <dbReference type="SAM" id="MobiDB-lite"/>
    </source>
</evidence>
<sequence>MTDSKALGERPYKSLVSLEARVTDPEVIALVAADVRAIREWLLLDLRCVRALNGAEVIGLTEVPKPELARKVFGSAEPPAVRAHLAHLLVSERAVAGVTALDAALWIDAAGLRGERTDVRSLAREMGLSTRQVHRRILAVDASMAQLLTSTDAASVVEGTLAPDRLDAQELWEAVRAECLMSRDPDRAADALLALSRNRSGSRGTPPSRRDDDAPVYRAGNKDARYRDAGRAVNWLATTAHRPPLTPLRDPAELTGSLVTAEAVELTDDPHESLDQLERSINSNQREVLPLLLHHAGRLIPDVAAAGVDTRLRYLGLAYFATFEPQNVHALRFARARQDEALRYSPRGVQDWSVFKGMAGRAFMLGALGHHGAAVQGYLAATRHLERHRPYEATYLPDLSDAYGRIAHHEALRRGNRERAHRAVTRMERIAATQEDPEIHYTLARTQLEVELGFSVRRSDLTLDPSRPEVLRRVDRAFERFIDLSLRIGKANRELVACDLAVLYATASRDRGMLDDAVRRFQQIVAQHGGYANQARQMNVRLRTATTLGRTFSTVPEVTSRFDPLSAATDVVPRRPSGLLIEPAVV</sequence>
<keyword evidence="3" id="KW-1185">Reference proteome</keyword>
<dbReference type="AlphaFoldDB" id="A0A7J5DAS4"/>
<dbReference type="EMBL" id="WBKG01000030">
    <property type="protein sequence ID" value="KAB1982865.1"/>
    <property type="molecule type" value="Genomic_DNA"/>
</dbReference>
<dbReference type="RefSeq" id="WP_151472626.1">
    <property type="nucleotide sequence ID" value="NZ_WBKG01000030.1"/>
</dbReference>
<reference evidence="2 3" key="1">
    <citation type="submission" date="2019-09" db="EMBL/GenBank/DDBJ databases">
        <title>Isolation and identification of active actinomycetes.</title>
        <authorList>
            <person name="Yu Z."/>
            <person name="Han C."/>
            <person name="Yu B."/>
        </authorList>
    </citation>
    <scope>NUCLEOTIDE SEQUENCE [LARGE SCALE GENOMIC DNA]</scope>
    <source>
        <strain evidence="2 3">NEAU-H2</strain>
    </source>
</reference>